<organism evidence="3">
    <name type="scientific">Heliothis virescens</name>
    <name type="common">Tobacco budworm moth</name>
    <dbReference type="NCBI Taxonomy" id="7102"/>
    <lineage>
        <taxon>Eukaryota</taxon>
        <taxon>Metazoa</taxon>
        <taxon>Ecdysozoa</taxon>
        <taxon>Arthropoda</taxon>
        <taxon>Hexapoda</taxon>
        <taxon>Insecta</taxon>
        <taxon>Pterygota</taxon>
        <taxon>Neoptera</taxon>
        <taxon>Endopterygota</taxon>
        <taxon>Lepidoptera</taxon>
        <taxon>Glossata</taxon>
        <taxon>Ditrysia</taxon>
        <taxon>Noctuoidea</taxon>
        <taxon>Noctuidae</taxon>
        <taxon>Heliothinae</taxon>
        <taxon>Heliothis</taxon>
    </lineage>
</organism>
<evidence type="ECO:0000259" key="2">
    <source>
        <dbReference type="Pfam" id="PF02944"/>
    </source>
</evidence>
<feature type="region of interest" description="Disordered" evidence="1">
    <location>
        <begin position="72"/>
        <end position="100"/>
    </location>
</feature>
<feature type="compositionally biased region" description="Acidic residues" evidence="1">
    <location>
        <begin position="82"/>
        <end position="94"/>
    </location>
</feature>
<accession>A0A2A4JMZ9</accession>
<sequence length="160" mass="18515">MYDVVEHEDECCCAGEVLKREWKILRDSMRQALKRSNTGATTKSGLPCKKWRFQSRMAFVLPYMTIRRNPRFDKSRVKADETEAASDQECEAEAWEPAHQPGEHDSLELFFASVCQSTKRLPRKHQAAVKRHVLDALLRAEADWEADQTDSKAELNKDFQ</sequence>
<comment type="caution">
    <text evidence="3">The sequence shown here is derived from an EMBL/GenBank/DDBJ whole genome shotgun (WGS) entry which is preliminary data.</text>
</comment>
<dbReference type="EMBL" id="NWSH01001017">
    <property type="protein sequence ID" value="PCG73098.1"/>
    <property type="molecule type" value="Genomic_DNA"/>
</dbReference>
<dbReference type="GO" id="GO:0003677">
    <property type="term" value="F:DNA binding"/>
    <property type="evidence" value="ECO:0007669"/>
    <property type="project" value="InterPro"/>
</dbReference>
<dbReference type="Pfam" id="PF02944">
    <property type="entry name" value="BESS"/>
    <property type="match status" value="1"/>
</dbReference>
<protein>
    <recommendedName>
        <fullName evidence="2">BESS domain-containing protein</fullName>
    </recommendedName>
</protein>
<reference evidence="3" key="1">
    <citation type="submission" date="2017-09" db="EMBL/GenBank/DDBJ databases">
        <title>Contemporary evolution of a Lepidopteran species, Heliothis virescens, in response to modern agricultural practices.</title>
        <authorList>
            <person name="Fritz M.L."/>
            <person name="Deyonke A.M."/>
            <person name="Papanicolaou A."/>
            <person name="Micinski S."/>
            <person name="Westbrook J."/>
            <person name="Gould F."/>
        </authorList>
    </citation>
    <scope>NUCLEOTIDE SEQUENCE [LARGE SCALE GENOMIC DNA]</scope>
    <source>
        <strain evidence="3">HvINT-</strain>
        <tissue evidence="3">Whole body</tissue>
    </source>
</reference>
<dbReference type="InterPro" id="IPR004210">
    <property type="entry name" value="BESS_motif"/>
</dbReference>
<feature type="domain" description="BESS" evidence="2">
    <location>
        <begin position="105"/>
        <end position="138"/>
    </location>
</feature>
<proteinExistence type="predicted"/>
<name>A0A2A4JMZ9_HELVI</name>
<evidence type="ECO:0000256" key="1">
    <source>
        <dbReference type="SAM" id="MobiDB-lite"/>
    </source>
</evidence>
<dbReference type="AlphaFoldDB" id="A0A2A4JMZ9"/>
<feature type="compositionally biased region" description="Basic and acidic residues" evidence="1">
    <location>
        <begin position="72"/>
        <end position="81"/>
    </location>
</feature>
<evidence type="ECO:0000313" key="3">
    <source>
        <dbReference type="EMBL" id="PCG73098.1"/>
    </source>
</evidence>
<gene>
    <name evidence="3" type="ORF">B5V51_144</name>
</gene>